<dbReference type="KEGG" id="tva:4754824"/>
<evidence type="ECO:0000313" key="3">
    <source>
        <dbReference type="Proteomes" id="UP000001542"/>
    </source>
</evidence>
<dbReference type="AlphaFoldDB" id="A2FDH0"/>
<dbReference type="EMBL" id="DS113732">
    <property type="protein sequence ID" value="EAX97047.1"/>
    <property type="molecule type" value="Genomic_DNA"/>
</dbReference>
<organism evidence="2 3">
    <name type="scientific">Trichomonas vaginalis (strain ATCC PRA-98 / G3)</name>
    <dbReference type="NCBI Taxonomy" id="412133"/>
    <lineage>
        <taxon>Eukaryota</taxon>
        <taxon>Metamonada</taxon>
        <taxon>Parabasalia</taxon>
        <taxon>Trichomonadida</taxon>
        <taxon>Trichomonadidae</taxon>
        <taxon>Trichomonas</taxon>
    </lineage>
</organism>
<dbReference type="InParanoid" id="A2FDH0"/>
<keyword evidence="3" id="KW-1185">Reference proteome</keyword>
<dbReference type="Pfam" id="PF10416">
    <property type="entry name" value="IBD"/>
    <property type="match status" value="1"/>
</dbReference>
<evidence type="ECO:0000313" key="2">
    <source>
        <dbReference type="EMBL" id="EAX97047.1"/>
    </source>
</evidence>
<proteinExistence type="predicted"/>
<protein>
    <recommendedName>
        <fullName evidence="1">Initiator binding domain-containing protein</fullName>
    </recommendedName>
</protein>
<dbReference type="InterPro" id="IPR036388">
    <property type="entry name" value="WH-like_DNA-bd_sf"/>
</dbReference>
<feature type="domain" description="Initiator binding" evidence="1">
    <location>
        <begin position="82"/>
        <end position="175"/>
    </location>
</feature>
<accession>A2FDH0</accession>
<sequence>MNSYVHNPHQPQFIFTPPKPIPLKPVPTAVIPKLILTPSQVPPLPPPYMVVSQSQDKFAQTDMIIKPNQIGLIPHDFWSHYKKISFENMIHTYFHRRNSSHARFVYKLYNALLITAAYPSLLPMIGVSWETNNIIKVRKTPFASLIGTRIADNSLFHKQGNFPTHGFAELTSEEAVVHNINISYIDFDEIRLVYHLNGKFTKNCGEKVLKSCIWKRNGQDL</sequence>
<dbReference type="Proteomes" id="UP000001542">
    <property type="component" value="Unassembled WGS sequence"/>
</dbReference>
<dbReference type="RefSeq" id="XP_001309977.1">
    <property type="nucleotide sequence ID" value="XM_001309976.1"/>
</dbReference>
<gene>
    <name evidence="2" type="ORF">TVAG_353770</name>
</gene>
<reference evidence="2" key="2">
    <citation type="journal article" date="2007" name="Science">
        <title>Draft genome sequence of the sexually transmitted pathogen Trichomonas vaginalis.</title>
        <authorList>
            <person name="Carlton J.M."/>
            <person name="Hirt R.P."/>
            <person name="Silva J.C."/>
            <person name="Delcher A.L."/>
            <person name="Schatz M."/>
            <person name="Zhao Q."/>
            <person name="Wortman J.R."/>
            <person name="Bidwell S.L."/>
            <person name="Alsmark U.C.M."/>
            <person name="Besteiro S."/>
            <person name="Sicheritz-Ponten T."/>
            <person name="Noel C.J."/>
            <person name="Dacks J.B."/>
            <person name="Foster P.G."/>
            <person name="Simillion C."/>
            <person name="Van de Peer Y."/>
            <person name="Miranda-Saavedra D."/>
            <person name="Barton G.J."/>
            <person name="Westrop G.D."/>
            <person name="Mueller S."/>
            <person name="Dessi D."/>
            <person name="Fiori P.L."/>
            <person name="Ren Q."/>
            <person name="Paulsen I."/>
            <person name="Zhang H."/>
            <person name="Bastida-Corcuera F.D."/>
            <person name="Simoes-Barbosa A."/>
            <person name="Brown M.T."/>
            <person name="Hayes R.D."/>
            <person name="Mukherjee M."/>
            <person name="Okumura C.Y."/>
            <person name="Schneider R."/>
            <person name="Smith A.J."/>
            <person name="Vanacova S."/>
            <person name="Villalvazo M."/>
            <person name="Haas B.J."/>
            <person name="Pertea M."/>
            <person name="Feldblyum T.V."/>
            <person name="Utterback T.R."/>
            <person name="Shu C.L."/>
            <person name="Osoegawa K."/>
            <person name="de Jong P.J."/>
            <person name="Hrdy I."/>
            <person name="Horvathova L."/>
            <person name="Zubacova Z."/>
            <person name="Dolezal P."/>
            <person name="Malik S.B."/>
            <person name="Logsdon J.M. Jr."/>
            <person name="Henze K."/>
            <person name="Gupta A."/>
            <person name="Wang C.C."/>
            <person name="Dunne R.L."/>
            <person name="Upcroft J.A."/>
            <person name="Upcroft P."/>
            <person name="White O."/>
            <person name="Salzberg S.L."/>
            <person name="Tang P."/>
            <person name="Chiu C.-H."/>
            <person name="Lee Y.-S."/>
            <person name="Embley T.M."/>
            <person name="Coombs G.H."/>
            <person name="Mottram J.C."/>
            <person name="Tachezy J."/>
            <person name="Fraser-Liggett C.M."/>
            <person name="Johnson P.J."/>
        </authorList>
    </citation>
    <scope>NUCLEOTIDE SEQUENCE [LARGE SCALE GENOMIC DNA]</scope>
    <source>
        <strain evidence="2">G3</strain>
    </source>
</reference>
<evidence type="ECO:0000259" key="1">
    <source>
        <dbReference type="Pfam" id="PF10416"/>
    </source>
</evidence>
<dbReference type="InterPro" id="IPR018845">
    <property type="entry name" value="Initiator-bd"/>
</dbReference>
<dbReference type="VEuPathDB" id="TrichDB:TVAG_353770"/>
<dbReference type="Gene3D" id="1.10.10.10">
    <property type="entry name" value="Winged helix-like DNA-binding domain superfamily/Winged helix DNA-binding domain"/>
    <property type="match status" value="1"/>
</dbReference>
<name>A2FDH0_TRIV3</name>
<reference evidence="2" key="1">
    <citation type="submission" date="2006-10" db="EMBL/GenBank/DDBJ databases">
        <authorList>
            <person name="Amadeo P."/>
            <person name="Zhao Q."/>
            <person name="Wortman J."/>
            <person name="Fraser-Liggett C."/>
            <person name="Carlton J."/>
        </authorList>
    </citation>
    <scope>NUCLEOTIDE SEQUENCE</scope>
    <source>
        <strain evidence="2">G3</strain>
    </source>
</reference>
<dbReference type="VEuPathDB" id="TrichDB:TVAGG3_0481240"/>